<evidence type="ECO:0000313" key="5">
    <source>
        <dbReference type="Proteomes" id="UP000321927"/>
    </source>
</evidence>
<organism evidence="2 4">
    <name type="scientific">Algoriphagus ratkowskyi</name>
    <dbReference type="NCBI Taxonomy" id="57028"/>
    <lineage>
        <taxon>Bacteria</taxon>
        <taxon>Pseudomonadati</taxon>
        <taxon>Bacteroidota</taxon>
        <taxon>Cytophagia</taxon>
        <taxon>Cytophagales</taxon>
        <taxon>Cyclobacteriaceae</taxon>
        <taxon>Algoriphagus</taxon>
    </lineage>
</organism>
<evidence type="ECO:0000259" key="1">
    <source>
        <dbReference type="Pfam" id="PF13460"/>
    </source>
</evidence>
<dbReference type="CDD" id="cd05243">
    <property type="entry name" value="SDR_a5"/>
    <property type="match status" value="1"/>
</dbReference>
<dbReference type="Proteomes" id="UP000321927">
    <property type="component" value="Unassembled WGS sequence"/>
</dbReference>
<dbReference type="RefSeq" id="WP_086502786.1">
    <property type="nucleotide sequence ID" value="NZ_MSSV01000020.1"/>
</dbReference>
<dbReference type="SUPFAM" id="SSF51735">
    <property type="entry name" value="NAD(P)-binding Rossmann-fold domains"/>
    <property type="match status" value="1"/>
</dbReference>
<name>A0A2W7QVW4_9BACT</name>
<evidence type="ECO:0000313" key="3">
    <source>
        <dbReference type="EMBL" id="TXD76107.1"/>
    </source>
</evidence>
<sequence>MNTEKQKVLVIGANGSTGKYISKMLHSSSTYHPVAMIRKDSQAKYFEKKGIETVLGDLQEDFEPAFKGISKVIFAAGSGGSTGPEKTLAVDQDGAIKSVDLAKKHKIEKFVLLSSMGAGEPEDFKDSDMYDYLLAKHNADDHLIKSDLNYAIVRPGSLTNDEATGKIEAAVKLSKRGKIARADVAQTLVDVLDSKIASVISFEILEGEDKIKDALKKLQP</sequence>
<evidence type="ECO:0000313" key="4">
    <source>
        <dbReference type="Proteomes" id="UP000249115"/>
    </source>
</evidence>
<dbReference type="PANTHER" id="PTHR15020:SF50">
    <property type="entry name" value="UPF0659 PROTEIN YMR090W"/>
    <property type="match status" value="1"/>
</dbReference>
<dbReference type="InterPro" id="IPR036291">
    <property type="entry name" value="NAD(P)-bd_dom_sf"/>
</dbReference>
<proteinExistence type="predicted"/>
<comment type="caution">
    <text evidence="2">The sequence shown here is derived from an EMBL/GenBank/DDBJ whole genome shotgun (WGS) entry which is preliminary data.</text>
</comment>
<accession>A0A2W7QVW4</accession>
<keyword evidence="5" id="KW-1185">Reference proteome</keyword>
<dbReference type="OrthoDB" id="9803892at2"/>
<dbReference type="Pfam" id="PF13460">
    <property type="entry name" value="NAD_binding_10"/>
    <property type="match status" value="1"/>
</dbReference>
<dbReference type="Proteomes" id="UP000249115">
    <property type="component" value="Unassembled WGS sequence"/>
</dbReference>
<dbReference type="AlphaFoldDB" id="A0A2W7QVW4"/>
<dbReference type="EMBL" id="VORV01000015">
    <property type="protein sequence ID" value="TXD76107.1"/>
    <property type="molecule type" value="Genomic_DNA"/>
</dbReference>
<dbReference type="InterPro" id="IPR016040">
    <property type="entry name" value="NAD(P)-bd_dom"/>
</dbReference>
<dbReference type="PANTHER" id="PTHR15020">
    <property type="entry name" value="FLAVIN REDUCTASE-RELATED"/>
    <property type="match status" value="1"/>
</dbReference>
<gene>
    <name evidence="3" type="ORF">ESW18_17715</name>
    <name evidence="2" type="ORF">LV84_03540</name>
</gene>
<evidence type="ECO:0000313" key="2">
    <source>
        <dbReference type="EMBL" id="PZX52131.1"/>
    </source>
</evidence>
<reference evidence="2 4" key="1">
    <citation type="submission" date="2018-06" db="EMBL/GenBank/DDBJ databases">
        <title>Genomic Encyclopedia of Archaeal and Bacterial Type Strains, Phase II (KMG-II): from individual species to whole genera.</title>
        <authorList>
            <person name="Goeker M."/>
        </authorList>
    </citation>
    <scope>NUCLEOTIDE SEQUENCE [LARGE SCALE GENOMIC DNA]</scope>
    <source>
        <strain evidence="2 4">DSM 22686</strain>
    </source>
</reference>
<protein>
    <submittedName>
        <fullName evidence="3">SDR family oxidoreductase</fullName>
    </submittedName>
    <submittedName>
        <fullName evidence="2">Uncharacterized protein YbjT (DUF2867 family)</fullName>
    </submittedName>
</protein>
<dbReference type="EMBL" id="QKZU01000016">
    <property type="protein sequence ID" value="PZX52131.1"/>
    <property type="molecule type" value="Genomic_DNA"/>
</dbReference>
<reference evidence="3 5" key="2">
    <citation type="submission" date="2019-08" db="EMBL/GenBank/DDBJ databases">
        <title>Genome of Algoriphagus ratkowskyi IC026.</title>
        <authorList>
            <person name="Bowman J.P."/>
        </authorList>
    </citation>
    <scope>NUCLEOTIDE SEQUENCE [LARGE SCALE GENOMIC DNA]</scope>
    <source>
        <strain evidence="3 5">IC026</strain>
    </source>
</reference>
<feature type="domain" description="NAD(P)-binding" evidence="1">
    <location>
        <begin position="12"/>
        <end position="194"/>
    </location>
</feature>
<dbReference type="Gene3D" id="3.40.50.720">
    <property type="entry name" value="NAD(P)-binding Rossmann-like Domain"/>
    <property type="match status" value="1"/>
</dbReference>